<protein>
    <submittedName>
        <fullName evidence="1">DUF4258 domain-containing protein</fullName>
    </submittedName>
</protein>
<proteinExistence type="predicted"/>
<dbReference type="RefSeq" id="WP_157290035.1">
    <property type="nucleotide sequence ID" value="NZ_WQRF01000002.1"/>
</dbReference>
<accession>A0A7X3K3C1</accession>
<sequence>MLKPVVYTDHANTVLLDRGLNPASVERVLREPQWIEPDRIDPAVVRYFGAVPERDGRYLRVAAVETPVNFRIASVFLDRRARPK</sequence>
<dbReference type="EMBL" id="WQRF01000002">
    <property type="protein sequence ID" value="MVS99141.1"/>
    <property type="molecule type" value="Genomic_DNA"/>
</dbReference>
<comment type="caution">
    <text evidence="1">The sequence shown here is derived from an EMBL/GenBank/DDBJ whole genome shotgun (WGS) entry which is preliminary data.</text>
</comment>
<keyword evidence="2" id="KW-1185">Reference proteome</keyword>
<name>A0A7X3K3C1_9HYPH</name>
<dbReference type="AlphaFoldDB" id="A0A7X3K3C1"/>
<gene>
    <name evidence="1" type="ORF">GO014_08930</name>
</gene>
<reference evidence="1 2" key="1">
    <citation type="submission" date="2019-12" db="EMBL/GenBank/DDBJ databases">
        <title>Devosia maris sp. nov., isolated from the deep seawater.</title>
        <authorList>
            <person name="Liu Y."/>
        </authorList>
    </citation>
    <scope>NUCLEOTIDE SEQUENCE [LARGE SCALE GENOMIC DNA]</scope>
    <source>
        <strain evidence="1 2">L53-10-65</strain>
    </source>
</reference>
<evidence type="ECO:0000313" key="2">
    <source>
        <dbReference type="Proteomes" id="UP000438106"/>
    </source>
</evidence>
<evidence type="ECO:0000313" key="1">
    <source>
        <dbReference type="EMBL" id="MVS99141.1"/>
    </source>
</evidence>
<dbReference type="Proteomes" id="UP000438106">
    <property type="component" value="Unassembled WGS sequence"/>
</dbReference>
<organism evidence="1 2">
    <name type="scientific">Devosia marina</name>
    <dbReference type="NCBI Taxonomy" id="2683198"/>
    <lineage>
        <taxon>Bacteria</taxon>
        <taxon>Pseudomonadati</taxon>
        <taxon>Pseudomonadota</taxon>
        <taxon>Alphaproteobacteria</taxon>
        <taxon>Hyphomicrobiales</taxon>
        <taxon>Devosiaceae</taxon>
        <taxon>Devosia</taxon>
    </lineage>
</organism>